<accession>A0A7V3YFK2</accession>
<keyword evidence="7 8" id="KW-0472">Membrane</keyword>
<evidence type="ECO:0000256" key="8">
    <source>
        <dbReference type="SAM" id="Phobius"/>
    </source>
</evidence>
<dbReference type="InterPro" id="IPR004776">
    <property type="entry name" value="Mem_transp_PIN-like"/>
</dbReference>
<keyword evidence="5 8" id="KW-0812">Transmembrane</keyword>
<dbReference type="Gene3D" id="1.20.1530.20">
    <property type="match status" value="1"/>
</dbReference>
<feature type="transmembrane region" description="Helical" evidence="8">
    <location>
        <begin position="91"/>
        <end position="116"/>
    </location>
</feature>
<proteinExistence type="inferred from homology"/>
<feature type="transmembrane region" description="Helical" evidence="8">
    <location>
        <begin position="128"/>
        <end position="146"/>
    </location>
</feature>
<organism evidence="9">
    <name type="scientific">Candidatus Caldatribacterium californiense</name>
    <dbReference type="NCBI Taxonomy" id="1454726"/>
    <lineage>
        <taxon>Bacteria</taxon>
        <taxon>Pseudomonadati</taxon>
        <taxon>Atribacterota</taxon>
        <taxon>Atribacteria</taxon>
        <taxon>Atribacterales</taxon>
        <taxon>Candidatus Caldatribacteriaceae</taxon>
        <taxon>Candidatus Caldatribacterium</taxon>
    </lineage>
</organism>
<sequence length="298" mass="32053">MSQVLGLMFALIGLGFFLRILRVFPKETAPLLNRFVLYVTFPCLVFRSLQGATLDRRLWSIPPLACTAISALFLLAFLIGSKGFRLPPKRAVSFAMGAAFGNTAFLGYPFILALLGEEGLPAAIFYDQLGNFLSVYTLGVTFCVFGKTGKFSGKNVAEFLKLPPFNAFLLALLLNGLPLPPFLLGVINRLADVTVPLTMVAIGLSLSPASLSKDAPLLGVSALLKLLVLPLMALGLVKLFPLSPLYVKVLVLQSATPTLVSSYVFASVYELDTELSSSIICATTLIALGSLPLWNLLF</sequence>
<evidence type="ECO:0000256" key="4">
    <source>
        <dbReference type="ARBA" id="ARBA00022475"/>
    </source>
</evidence>
<comment type="subcellular location">
    <subcellularLocation>
        <location evidence="1">Cell membrane</location>
        <topology evidence="1">Multi-pass membrane protein</topology>
    </subcellularLocation>
</comment>
<dbReference type="Pfam" id="PF03547">
    <property type="entry name" value="Mem_trans"/>
    <property type="match status" value="2"/>
</dbReference>
<evidence type="ECO:0000256" key="2">
    <source>
        <dbReference type="ARBA" id="ARBA00010145"/>
    </source>
</evidence>
<dbReference type="EMBL" id="DTFV01000040">
    <property type="protein sequence ID" value="HGI30184.1"/>
    <property type="molecule type" value="Genomic_DNA"/>
</dbReference>
<feature type="transmembrane region" description="Helical" evidence="8">
    <location>
        <begin position="61"/>
        <end position="79"/>
    </location>
</feature>
<dbReference type="PANTHER" id="PTHR36838">
    <property type="entry name" value="AUXIN EFFLUX CARRIER FAMILY PROTEIN"/>
    <property type="match status" value="1"/>
</dbReference>
<evidence type="ECO:0000256" key="6">
    <source>
        <dbReference type="ARBA" id="ARBA00022989"/>
    </source>
</evidence>
<evidence type="ECO:0000313" key="9">
    <source>
        <dbReference type="EMBL" id="HGI30184.1"/>
    </source>
</evidence>
<feature type="transmembrane region" description="Helical" evidence="8">
    <location>
        <begin position="31"/>
        <end position="49"/>
    </location>
</feature>
<dbReference type="GO" id="GO:0005886">
    <property type="term" value="C:plasma membrane"/>
    <property type="evidence" value="ECO:0007669"/>
    <property type="project" value="UniProtKB-SubCell"/>
</dbReference>
<feature type="transmembrane region" description="Helical" evidence="8">
    <location>
        <begin position="249"/>
        <end position="269"/>
    </location>
</feature>
<evidence type="ECO:0000256" key="3">
    <source>
        <dbReference type="ARBA" id="ARBA00022448"/>
    </source>
</evidence>
<evidence type="ECO:0000256" key="1">
    <source>
        <dbReference type="ARBA" id="ARBA00004651"/>
    </source>
</evidence>
<dbReference type="InterPro" id="IPR038770">
    <property type="entry name" value="Na+/solute_symporter_sf"/>
</dbReference>
<reference evidence="9" key="1">
    <citation type="journal article" date="2020" name="mSystems">
        <title>Genome- and Community-Level Interaction Insights into Carbon Utilization and Element Cycling Functions of Hydrothermarchaeota in Hydrothermal Sediment.</title>
        <authorList>
            <person name="Zhou Z."/>
            <person name="Liu Y."/>
            <person name="Xu W."/>
            <person name="Pan J."/>
            <person name="Luo Z.H."/>
            <person name="Li M."/>
        </authorList>
    </citation>
    <scope>NUCLEOTIDE SEQUENCE [LARGE SCALE GENOMIC DNA]</scope>
    <source>
        <strain evidence="9">SpSt-747</strain>
    </source>
</reference>
<feature type="transmembrane region" description="Helical" evidence="8">
    <location>
        <begin position="215"/>
        <end position="237"/>
    </location>
</feature>
<keyword evidence="4" id="KW-1003">Cell membrane</keyword>
<comment type="similarity">
    <text evidence="2">Belongs to the auxin efflux carrier (TC 2.A.69) family.</text>
</comment>
<dbReference type="AlphaFoldDB" id="A0A7V3YFK2"/>
<dbReference type="GO" id="GO:0055085">
    <property type="term" value="P:transmembrane transport"/>
    <property type="evidence" value="ECO:0007669"/>
    <property type="project" value="InterPro"/>
</dbReference>
<name>A0A7V3YFK2_9BACT</name>
<feature type="transmembrane region" description="Helical" evidence="8">
    <location>
        <begin position="275"/>
        <end position="297"/>
    </location>
</feature>
<keyword evidence="3" id="KW-0813">Transport</keyword>
<feature type="transmembrane region" description="Helical" evidence="8">
    <location>
        <begin position="167"/>
        <end position="187"/>
    </location>
</feature>
<keyword evidence="6 8" id="KW-1133">Transmembrane helix</keyword>
<feature type="transmembrane region" description="Helical" evidence="8">
    <location>
        <begin position="6"/>
        <end position="24"/>
    </location>
</feature>
<evidence type="ECO:0000256" key="5">
    <source>
        <dbReference type="ARBA" id="ARBA00022692"/>
    </source>
</evidence>
<evidence type="ECO:0000256" key="7">
    <source>
        <dbReference type="ARBA" id="ARBA00023136"/>
    </source>
</evidence>
<gene>
    <name evidence="9" type="ORF">ENV30_02545</name>
</gene>
<protein>
    <submittedName>
        <fullName evidence="9">AEC family transporter</fullName>
    </submittedName>
</protein>
<comment type="caution">
    <text evidence="9">The sequence shown here is derived from an EMBL/GenBank/DDBJ whole genome shotgun (WGS) entry which is preliminary data.</text>
</comment>
<dbReference type="PANTHER" id="PTHR36838:SF1">
    <property type="entry name" value="SLR1864 PROTEIN"/>
    <property type="match status" value="1"/>
</dbReference>